<reference evidence="1 2" key="1">
    <citation type="journal article" date="2015" name="Genome Announc.">
        <title>Expanding the biotechnology potential of lactobacilli through comparative genomics of 213 strains and associated genera.</title>
        <authorList>
            <person name="Sun Z."/>
            <person name="Harris H.M."/>
            <person name="McCann A."/>
            <person name="Guo C."/>
            <person name="Argimon S."/>
            <person name="Zhang W."/>
            <person name="Yang X."/>
            <person name="Jeffery I.B."/>
            <person name="Cooney J.C."/>
            <person name="Kagawa T.F."/>
            <person name="Liu W."/>
            <person name="Song Y."/>
            <person name="Salvetti E."/>
            <person name="Wrobel A."/>
            <person name="Rasinkangas P."/>
            <person name="Parkhill J."/>
            <person name="Rea M.C."/>
            <person name="O'Sullivan O."/>
            <person name="Ritari J."/>
            <person name="Douillard F.P."/>
            <person name="Paul Ross R."/>
            <person name="Yang R."/>
            <person name="Briner A.E."/>
            <person name="Felis G.E."/>
            <person name="de Vos W.M."/>
            <person name="Barrangou R."/>
            <person name="Klaenhammer T.R."/>
            <person name="Caufield P.W."/>
            <person name="Cui Y."/>
            <person name="Zhang H."/>
            <person name="O'Toole P.W."/>
        </authorList>
    </citation>
    <scope>NUCLEOTIDE SEQUENCE [LARGE SCALE GENOMIC DNA]</scope>
    <source>
        <strain evidence="1 2">LMG 26013</strain>
    </source>
</reference>
<keyword evidence="2" id="KW-1185">Reference proteome</keyword>
<dbReference type="RefSeq" id="WP_057705544.1">
    <property type="nucleotide sequence ID" value="NZ_JQCL01000019.1"/>
</dbReference>
<comment type="caution">
    <text evidence="1">The sequence shown here is derived from an EMBL/GenBank/DDBJ whole genome shotgun (WGS) entry which is preliminary data.</text>
</comment>
<protein>
    <submittedName>
        <fullName evidence="1">Uncharacterized protein</fullName>
    </submittedName>
</protein>
<proteinExistence type="predicted"/>
<gene>
    <name evidence="1" type="ORF">IV64_GL001711</name>
</gene>
<organism evidence="1 2">
    <name type="scientific">Lactiplantibacillus xiangfangensis</name>
    <dbReference type="NCBI Taxonomy" id="942150"/>
    <lineage>
        <taxon>Bacteria</taxon>
        <taxon>Bacillati</taxon>
        <taxon>Bacillota</taxon>
        <taxon>Bacilli</taxon>
        <taxon>Lactobacillales</taxon>
        <taxon>Lactobacillaceae</taxon>
        <taxon>Lactiplantibacillus</taxon>
    </lineage>
</organism>
<dbReference type="Proteomes" id="UP000051783">
    <property type="component" value="Unassembled WGS sequence"/>
</dbReference>
<accession>A0A0R2MRZ2</accession>
<dbReference type="STRING" id="942150.IV64_GL001711"/>
<dbReference type="EMBL" id="JQCL01000019">
    <property type="protein sequence ID" value="KRO14227.1"/>
    <property type="molecule type" value="Genomic_DNA"/>
</dbReference>
<evidence type="ECO:0000313" key="1">
    <source>
        <dbReference type="EMBL" id="KRO14227.1"/>
    </source>
</evidence>
<evidence type="ECO:0000313" key="2">
    <source>
        <dbReference type="Proteomes" id="UP000051783"/>
    </source>
</evidence>
<name>A0A0R2MRZ2_9LACO</name>
<dbReference type="PATRIC" id="fig|942150.3.peg.1774"/>
<sequence length="61" mass="7182">MKKKFKIRDLLSIEVHLDTDDEDEEMQWFPVFINTPNGVISQFSHPGDLDDALEFRMNEAK</sequence>
<dbReference type="AlphaFoldDB" id="A0A0R2MRZ2"/>